<dbReference type="Pfam" id="PF09756">
    <property type="entry name" value="DDRGK"/>
    <property type="match status" value="1"/>
</dbReference>
<dbReference type="GO" id="GO:0005789">
    <property type="term" value="C:endoplasmic reticulum membrane"/>
    <property type="evidence" value="ECO:0007669"/>
    <property type="project" value="UniProtKB-SubCell"/>
</dbReference>
<keyword evidence="6" id="KW-0256">Endoplasmic reticulum</keyword>
<comment type="caution">
    <text evidence="11">The sequence shown here is derived from an EMBL/GenBank/DDBJ whole genome shotgun (WGS) entry which is preliminary data.</text>
</comment>
<evidence type="ECO:0000256" key="6">
    <source>
        <dbReference type="ARBA" id="ARBA00022824"/>
    </source>
</evidence>
<feature type="transmembrane region" description="Helical" evidence="10">
    <location>
        <begin position="12"/>
        <end position="31"/>
    </location>
</feature>
<evidence type="ECO:0000256" key="10">
    <source>
        <dbReference type="SAM" id="Phobius"/>
    </source>
</evidence>
<dbReference type="FunFam" id="1.10.10.10:FF:000143">
    <property type="entry name" value="DDRGK domain-containing protein 1"/>
    <property type="match status" value="1"/>
</dbReference>
<dbReference type="AlphaFoldDB" id="A0A8J5XER9"/>
<comment type="subcellular location">
    <subcellularLocation>
        <location evidence="1">Endoplasmic reticulum membrane</location>
        <topology evidence="1">Single-pass membrane protein</topology>
    </subcellularLocation>
</comment>
<name>A0A8J5XER9_DIALT</name>
<keyword evidence="5" id="KW-0833">Ubl conjugation pathway</keyword>
<keyword evidence="8 10" id="KW-0472">Membrane</keyword>
<dbReference type="OrthoDB" id="2285710at2759"/>
<feature type="compositionally biased region" description="Acidic residues" evidence="9">
    <location>
        <begin position="92"/>
        <end position="101"/>
    </location>
</feature>
<evidence type="ECO:0000256" key="1">
    <source>
        <dbReference type="ARBA" id="ARBA00004389"/>
    </source>
</evidence>
<evidence type="ECO:0000256" key="8">
    <source>
        <dbReference type="ARBA" id="ARBA00023136"/>
    </source>
</evidence>
<reference evidence="11" key="1">
    <citation type="submission" date="2021-05" db="EMBL/GenBank/DDBJ databases">
        <title>The genome of the haptophyte Pavlova lutheri (Diacronema luteri, Pavlovales) - a model for lipid biosynthesis in eukaryotic algae.</title>
        <authorList>
            <person name="Hulatt C.J."/>
            <person name="Posewitz M.C."/>
        </authorList>
    </citation>
    <scope>NUCLEOTIDE SEQUENCE</scope>
    <source>
        <strain evidence="11">NIVA-4/92</strain>
    </source>
</reference>
<evidence type="ECO:0000256" key="2">
    <source>
        <dbReference type="ARBA" id="ARBA00009829"/>
    </source>
</evidence>
<dbReference type="GO" id="GO:0044389">
    <property type="term" value="F:ubiquitin-like protein ligase binding"/>
    <property type="evidence" value="ECO:0007669"/>
    <property type="project" value="TreeGrafter"/>
</dbReference>
<evidence type="ECO:0000313" key="11">
    <source>
        <dbReference type="EMBL" id="KAG8462462.1"/>
    </source>
</evidence>
<dbReference type="PANTHER" id="PTHR48176">
    <property type="entry name" value="DDRGK DOMAIN-CONTAINING PROTEIN 1"/>
    <property type="match status" value="1"/>
</dbReference>
<dbReference type="InterPro" id="IPR036390">
    <property type="entry name" value="WH_DNA-bd_sf"/>
</dbReference>
<accession>A0A8J5XER9</accession>
<evidence type="ECO:0000256" key="4">
    <source>
        <dbReference type="ARBA" id="ARBA00022692"/>
    </source>
</evidence>
<dbReference type="InterPro" id="IPR019153">
    <property type="entry name" value="DDRGK_dom-contain"/>
</dbReference>
<protein>
    <recommendedName>
        <fullName evidence="3">DDRGK domain-containing protein 1</fullName>
    </recommendedName>
</protein>
<evidence type="ECO:0000256" key="7">
    <source>
        <dbReference type="ARBA" id="ARBA00022989"/>
    </source>
</evidence>
<keyword evidence="12" id="KW-1185">Reference proteome</keyword>
<proteinExistence type="inferred from homology"/>
<organism evidence="11 12">
    <name type="scientific">Diacronema lutheri</name>
    <name type="common">Unicellular marine alga</name>
    <name type="synonym">Monochrysis lutheri</name>
    <dbReference type="NCBI Taxonomy" id="2081491"/>
    <lineage>
        <taxon>Eukaryota</taxon>
        <taxon>Haptista</taxon>
        <taxon>Haptophyta</taxon>
        <taxon>Pavlovophyceae</taxon>
        <taxon>Pavlovales</taxon>
        <taxon>Pavlovaceae</taxon>
        <taxon>Diacronema</taxon>
    </lineage>
</organism>
<dbReference type="SMART" id="SM01128">
    <property type="entry name" value="DDRGK"/>
    <property type="match status" value="1"/>
</dbReference>
<keyword evidence="7 10" id="KW-1133">Transmembrane helix</keyword>
<keyword evidence="4 10" id="KW-0812">Transmembrane</keyword>
<dbReference type="Gene3D" id="1.10.10.10">
    <property type="entry name" value="Winged helix-like DNA-binding domain superfamily/Winged helix DNA-binding domain"/>
    <property type="match status" value="1"/>
</dbReference>
<gene>
    <name evidence="11" type="ORF">KFE25_010287</name>
</gene>
<dbReference type="OMA" id="YNQWKAT"/>
<dbReference type="PANTHER" id="PTHR48176:SF1">
    <property type="entry name" value="DDRGK DOMAIN-CONTAINING PROTEIN 1"/>
    <property type="match status" value="1"/>
</dbReference>
<dbReference type="InterPro" id="IPR036388">
    <property type="entry name" value="WH-like_DNA-bd_sf"/>
</dbReference>
<evidence type="ECO:0000313" key="12">
    <source>
        <dbReference type="Proteomes" id="UP000751190"/>
    </source>
</evidence>
<evidence type="ECO:0000256" key="9">
    <source>
        <dbReference type="SAM" id="MobiDB-lite"/>
    </source>
</evidence>
<dbReference type="Proteomes" id="UP000751190">
    <property type="component" value="Unassembled WGS sequence"/>
</dbReference>
<evidence type="ECO:0000256" key="5">
    <source>
        <dbReference type="ARBA" id="ARBA00022786"/>
    </source>
</evidence>
<dbReference type="InterPro" id="IPR050899">
    <property type="entry name" value="DDRGK_domain-containing"/>
</dbReference>
<comment type="similarity">
    <text evidence="2">Belongs to the DDRGK1 family.</text>
</comment>
<dbReference type="EMBL" id="JAGTXO010000020">
    <property type="protein sequence ID" value="KAG8462462.1"/>
    <property type="molecule type" value="Genomic_DNA"/>
</dbReference>
<sequence length="324" mass="35275">MAGDESKGATAAVVAGLVFLVALVVPLFFLFRMASAPPADPAALKNVPKVRKDKVDKDGGKRKGRKGAIDRMRDAARDDDDGAGLAAGLREDADEAEDDADDAKAAAKRAERQAAAREREEAREAMRERDEQKNATRRQKDEAREEKQRAKEEAERLKREADAKKQQEEFDKWKDLITVDDEGTDEAEAGADSEGLLANFVSYIKEHKVVVLEDLAAAFELRVQDVISRVQGLEAMGYITGVIDDRGKFIYISVAEMDAVADFINKRGRISISALAAESNKLIDLNSKVIAADAALAEEDADAILETATERAASANPSHTSECQ</sequence>
<dbReference type="SUPFAM" id="SSF46785">
    <property type="entry name" value="Winged helix' DNA-binding domain"/>
    <property type="match status" value="1"/>
</dbReference>
<feature type="region of interest" description="Disordered" evidence="9">
    <location>
        <begin position="38"/>
        <end position="165"/>
    </location>
</feature>
<feature type="compositionally biased region" description="Basic and acidic residues" evidence="9">
    <location>
        <begin position="53"/>
        <end position="76"/>
    </location>
</feature>
<feature type="compositionally biased region" description="Basic and acidic residues" evidence="9">
    <location>
        <begin position="102"/>
        <end position="165"/>
    </location>
</feature>
<evidence type="ECO:0000256" key="3">
    <source>
        <dbReference type="ARBA" id="ARBA00018218"/>
    </source>
</evidence>